<evidence type="ECO:0000256" key="4">
    <source>
        <dbReference type="ARBA" id="ARBA00022660"/>
    </source>
</evidence>
<evidence type="ECO:0000313" key="13">
    <source>
        <dbReference type="EMBL" id="OCX74593.1"/>
    </source>
</evidence>
<evidence type="ECO:0000313" key="15">
    <source>
        <dbReference type="Proteomes" id="UP000095008"/>
    </source>
</evidence>
<reference evidence="13 14" key="1">
    <citation type="journal article" date="2016" name="Int. J. Mol. Sci.">
        <title>Comparative genomics of the extreme acidophile Acidithiobacillus thiooxidans reveals intraspecific divergence and niche adaptation.</title>
        <authorList>
            <person name="Zhang X."/>
            <person name="Feng X."/>
            <person name="Tao J."/>
            <person name="Ma L."/>
            <person name="Xiao Y."/>
            <person name="Liang Y."/>
            <person name="Liu X."/>
            <person name="Yin H."/>
        </authorList>
    </citation>
    <scope>NUCLEOTIDE SEQUENCE [LARGE SCALE GENOMIC DNA]</scope>
    <source>
        <strain evidence="12 14">A02</strain>
        <strain evidence="13">DXS-W</strain>
    </source>
</reference>
<keyword evidence="5 9" id="KW-0812">Transmembrane</keyword>
<dbReference type="PROSITE" id="PS50857">
    <property type="entry name" value="COX2_CUA"/>
    <property type="match status" value="1"/>
</dbReference>
<keyword evidence="15" id="KW-1185">Reference proteome</keyword>
<dbReference type="InterPro" id="IPR010514">
    <property type="entry name" value="COX_ARM"/>
</dbReference>
<feature type="transmembrane region" description="Helical" evidence="9">
    <location>
        <begin position="93"/>
        <end position="113"/>
    </location>
</feature>
<dbReference type="Proteomes" id="UP000094893">
    <property type="component" value="Unassembled WGS sequence"/>
</dbReference>
<evidence type="ECO:0000256" key="9">
    <source>
        <dbReference type="SAM" id="Phobius"/>
    </source>
</evidence>
<dbReference type="RefSeq" id="WP_010636938.1">
    <property type="nucleotide sequence ID" value="NZ_DAIAWO010000013.1"/>
</dbReference>
<dbReference type="Pfam" id="PF06481">
    <property type="entry name" value="COX_ARM"/>
    <property type="match status" value="1"/>
</dbReference>
<dbReference type="GO" id="GO:0005507">
    <property type="term" value="F:copper ion binding"/>
    <property type="evidence" value="ECO:0007669"/>
    <property type="project" value="InterPro"/>
</dbReference>
<dbReference type="OrthoDB" id="9783445at2"/>
<dbReference type="PANTHER" id="PTHR22888:SF18">
    <property type="entry name" value="CYTOCHROME BO(3) UBIQUINOL OXIDASE SUBUNIT 2"/>
    <property type="match status" value="1"/>
</dbReference>
<proteinExistence type="inferred from homology"/>
<gene>
    <name evidence="13" type="ORF">A6M23_05320</name>
    <name evidence="12" type="ORF">A6P07_17755</name>
</gene>
<evidence type="ECO:0000256" key="2">
    <source>
        <dbReference type="ARBA" id="ARBA00007866"/>
    </source>
</evidence>
<feature type="transmembrane region" description="Helical" evidence="9">
    <location>
        <begin position="172"/>
        <end position="194"/>
    </location>
</feature>
<organism evidence="13 15">
    <name type="scientific">Acidithiobacillus thiooxidans</name>
    <name type="common">Thiobacillus thiooxidans</name>
    <dbReference type="NCBI Taxonomy" id="930"/>
    <lineage>
        <taxon>Bacteria</taxon>
        <taxon>Pseudomonadati</taxon>
        <taxon>Pseudomonadota</taxon>
        <taxon>Acidithiobacillia</taxon>
        <taxon>Acidithiobacillales</taxon>
        <taxon>Acidithiobacillaceae</taxon>
        <taxon>Acidithiobacillus</taxon>
    </lineage>
</organism>
<name>A0A1C2JB22_ACITH</name>
<dbReference type="GO" id="GO:0016020">
    <property type="term" value="C:membrane"/>
    <property type="evidence" value="ECO:0007669"/>
    <property type="project" value="UniProtKB-SubCell"/>
</dbReference>
<feature type="domain" description="Cytochrome oxidase subunit II copper A binding" evidence="10">
    <location>
        <begin position="135"/>
        <end position="247"/>
    </location>
</feature>
<dbReference type="PROSITE" id="PS51257">
    <property type="entry name" value="PROKAR_LIPOPROTEIN"/>
    <property type="match status" value="1"/>
</dbReference>
<keyword evidence="8 9" id="KW-0472">Membrane</keyword>
<keyword evidence="3" id="KW-0813">Transport</keyword>
<dbReference type="Pfam" id="PF00116">
    <property type="entry name" value="COX2"/>
    <property type="match status" value="1"/>
</dbReference>
<dbReference type="InterPro" id="IPR036257">
    <property type="entry name" value="Cyt_c_oxidase_su2_TM_sf"/>
</dbReference>
<protein>
    <submittedName>
        <fullName evidence="13">Cytochrome ubiquinol oxidase subunit II</fullName>
    </submittedName>
</protein>
<dbReference type="SUPFAM" id="SSF49503">
    <property type="entry name" value="Cupredoxins"/>
    <property type="match status" value="1"/>
</dbReference>
<dbReference type="GO" id="GO:0042773">
    <property type="term" value="P:ATP synthesis coupled electron transport"/>
    <property type="evidence" value="ECO:0007669"/>
    <property type="project" value="TreeGrafter"/>
</dbReference>
<evidence type="ECO:0000259" key="11">
    <source>
        <dbReference type="PROSITE" id="PS50999"/>
    </source>
</evidence>
<dbReference type="SUPFAM" id="SSF81464">
    <property type="entry name" value="Cytochrome c oxidase subunit II-like, transmembrane region"/>
    <property type="match status" value="1"/>
</dbReference>
<dbReference type="InterPro" id="IPR011759">
    <property type="entry name" value="Cyt_c_oxidase_su2_TM_dom"/>
</dbReference>
<dbReference type="Proteomes" id="UP000095008">
    <property type="component" value="Unassembled WGS sequence"/>
</dbReference>
<dbReference type="eggNOG" id="COG1622">
    <property type="taxonomic scope" value="Bacteria"/>
</dbReference>
<evidence type="ECO:0000259" key="10">
    <source>
        <dbReference type="PROSITE" id="PS50857"/>
    </source>
</evidence>
<evidence type="ECO:0000256" key="8">
    <source>
        <dbReference type="ARBA" id="ARBA00023136"/>
    </source>
</evidence>
<dbReference type="PANTHER" id="PTHR22888">
    <property type="entry name" value="CYTOCHROME C OXIDASE, SUBUNIT II"/>
    <property type="match status" value="1"/>
</dbReference>
<feature type="transmembrane region" description="Helical" evidence="9">
    <location>
        <begin position="12"/>
        <end position="34"/>
    </location>
</feature>
<comment type="similarity">
    <text evidence="2">Belongs to the cytochrome c oxidase subunit 2 family.</text>
</comment>
<accession>A0A1C2JB22</accession>
<dbReference type="EMBL" id="LWRY01000035">
    <property type="protein sequence ID" value="OCX74593.1"/>
    <property type="molecule type" value="Genomic_DNA"/>
</dbReference>
<dbReference type="AlphaFoldDB" id="A0A1C2JB22"/>
<dbReference type="PROSITE" id="PS50999">
    <property type="entry name" value="COX2_TM"/>
    <property type="match status" value="1"/>
</dbReference>
<comment type="caution">
    <text evidence="13">The sequence shown here is derived from an EMBL/GenBank/DDBJ whole genome shotgun (WGS) entry which is preliminary data.</text>
</comment>
<keyword evidence="4" id="KW-0679">Respiratory chain</keyword>
<dbReference type="Gene3D" id="2.60.40.420">
    <property type="entry name" value="Cupredoxins - blue copper proteins"/>
    <property type="match status" value="1"/>
</dbReference>
<sequence>MDLNWRNWLKKGWRAAALAPVLLLGGCAHNPFWIFDPKGVMAKTDLFYMIVDVLIMGAIVGLTALLVVWFMWRYQKGKNRGMYDPHWSHSNTIEVFVWGIPIIAVGFLSYFAVRGTFEINPYNPTVITHHMKPNGDPVEVDVIATDWQWLFVYPQYHMAVANELVLPVHTPVFFRLTSSAVTTTFFIPQLVGMIDVMPGMRTKNALLSDHAGEYQGIASDYAGAGTSWMTFKTKMVDKADFAQWVQKVQQAPGSMTYASFNRFAEPFINVNHHLVYFSSVEPGLFDHVMTEVMRGKTWPIPPMMTENMVDYMKKQAAEHRD</sequence>
<dbReference type="InterPro" id="IPR045187">
    <property type="entry name" value="CcO_II"/>
</dbReference>
<dbReference type="Gene3D" id="1.10.287.90">
    <property type="match status" value="1"/>
</dbReference>
<feature type="domain" description="Cytochrome oxidase subunit II transmembrane region profile" evidence="11">
    <location>
        <begin position="26"/>
        <end position="123"/>
    </location>
</feature>
<comment type="subcellular location">
    <subcellularLocation>
        <location evidence="1">Membrane</location>
        <topology evidence="1">Multi-pass membrane protein</topology>
    </subcellularLocation>
</comment>
<evidence type="ECO:0000256" key="5">
    <source>
        <dbReference type="ARBA" id="ARBA00022692"/>
    </source>
</evidence>
<dbReference type="GO" id="GO:0009486">
    <property type="term" value="F:cytochrome bo3 ubiquinol oxidase activity"/>
    <property type="evidence" value="ECO:0007669"/>
    <property type="project" value="InterPro"/>
</dbReference>
<evidence type="ECO:0000256" key="1">
    <source>
        <dbReference type="ARBA" id="ARBA00004141"/>
    </source>
</evidence>
<feature type="transmembrane region" description="Helical" evidence="9">
    <location>
        <begin position="46"/>
        <end position="72"/>
    </location>
</feature>
<evidence type="ECO:0000313" key="14">
    <source>
        <dbReference type="Proteomes" id="UP000094893"/>
    </source>
</evidence>
<dbReference type="EMBL" id="LWSA01000286">
    <property type="protein sequence ID" value="OCX68684.1"/>
    <property type="molecule type" value="Genomic_DNA"/>
</dbReference>
<dbReference type="STRING" id="930.GCA_002079865_01304"/>
<dbReference type="InterPro" id="IPR008972">
    <property type="entry name" value="Cupredoxin"/>
</dbReference>
<evidence type="ECO:0000313" key="12">
    <source>
        <dbReference type="EMBL" id="OCX68684.1"/>
    </source>
</evidence>
<dbReference type="InterPro" id="IPR002429">
    <property type="entry name" value="CcO_II-like_C"/>
</dbReference>
<dbReference type="GeneID" id="60695199"/>
<evidence type="ECO:0000256" key="7">
    <source>
        <dbReference type="ARBA" id="ARBA00022989"/>
    </source>
</evidence>
<evidence type="ECO:0000256" key="3">
    <source>
        <dbReference type="ARBA" id="ARBA00022448"/>
    </source>
</evidence>
<keyword evidence="6" id="KW-0249">Electron transport</keyword>
<evidence type="ECO:0000256" key="6">
    <source>
        <dbReference type="ARBA" id="ARBA00022982"/>
    </source>
</evidence>
<dbReference type="GO" id="GO:0004129">
    <property type="term" value="F:cytochrome-c oxidase activity"/>
    <property type="evidence" value="ECO:0007669"/>
    <property type="project" value="InterPro"/>
</dbReference>
<keyword evidence="7 9" id="KW-1133">Transmembrane helix</keyword>